<proteinExistence type="predicted"/>
<protein>
    <submittedName>
        <fullName evidence="1">Uncharacterized protein</fullName>
    </submittedName>
</protein>
<comment type="caution">
    <text evidence="1">The sequence shown here is derived from an EMBL/GenBank/DDBJ whole genome shotgun (WGS) entry which is preliminary data.</text>
</comment>
<dbReference type="EMBL" id="NBWU01000002">
    <property type="protein sequence ID" value="PCE64849.1"/>
    <property type="molecule type" value="Genomic_DNA"/>
</dbReference>
<dbReference type="AlphaFoldDB" id="A0A2A4G7A0"/>
<name>A0A2A4G7A0_9FLAO</name>
<evidence type="ECO:0000313" key="2">
    <source>
        <dbReference type="Proteomes" id="UP000219559"/>
    </source>
</evidence>
<keyword evidence="2" id="KW-1185">Reference proteome</keyword>
<evidence type="ECO:0000313" key="1">
    <source>
        <dbReference type="EMBL" id="PCE64849.1"/>
    </source>
</evidence>
<dbReference type="Proteomes" id="UP000219559">
    <property type="component" value="Unassembled WGS sequence"/>
</dbReference>
<organism evidence="1 2">
    <name type="scientific">Sediminicola luteus</name>
    <dbReference type="NCBI Taxonomy" id="319238"/>
    <lineage>
        <taxon>Bacteria</taxon>
        <taxon>Pseudomonadati</taxon>
        <taxon>Bacteroidota</taxon>
        <taxon>Flavobacteriia</taxon>
        <taxon>Flavobacteriales</taxon>
        <taxon>Flavobacteriaceae</taxon>
        <taxon>Sediminicola</taxon>
    </lineage>
</organism>
<gene>
    <name evidence="1" type="ORF">B7P33_06690</name>
</gene>
<dbReference type="RefSeq" id="WP_097440128.1">
    <property type="nucleotide sequence ID" value="NZ_KZ300476.1"/>
</dbReference>
<accession>A0A2A4G7A0</accession>
<sequence>MRLFFVTLIVCKISFCQERVENIGDRDCEIYLKPILGFDIKAYEEIESALNKFDEREYDSSESLSHVEYDRCFYNVKKEIKIDGLRTVNLKGRLAFNNETKELVYYRIELEIGKDMEYYYFLMDFLEEKDTERRNEFIYKRKRMFNSSKVNGCYRVFSYSRSYENDSPVVTIRCAL</sequence>
<reference evidence="1 2" key="1">
    <citation type="submission" date="2017-04" db="EMBL/GenBank/DDBJ databases">
        <title>A new member of the family Flavobacteriaceae isolated from ascidians.</title>
        <authorList>
            <person name="Chen L."/>
        </authorList>
    </citation>
    <scope>NUCLEOTIDE SEQUENCE [LARGE SCALE GENOMIC DNA]</scope>
    <source>
        <strain evidence="1 2">HQA918</strain>
    </source>
</reference>